<evidence type="ECO:0008006" key="3">
    <source>
        <dbReference type="Google" id="ProtNLM"/>
    </source>
</evidence>
<accession>A0A2T0QF20</accession>
<name>A0A2T0QF20_9ACTN</name>
<proteinExistence type="predicted"/>
<organism evidence="1 2">
    <name type="scientific">Allonocardiopsis opalescens</name>
    <dbReference type="NCBI Taxonomy" id="1144618"/>
    <lineage>
        <taxon>Bacteria</taxon>
        <taxon>Bacillati</taxon>
        <taxon>Actinomycetota</taxon>
        <taxon>Actinomycetes</taxon>
        <taxon>Streptosporangiales</taxon>
        <taxon>Allonocardiopsis</taxon>
    </lineage>
</organism>
<gene>
    <name evidence="1" type="ORF">CLV72_1011138</name>
</gene>
<protein>
    <recommendedName>
        <fullName evidence="3">2OG-Fe dioxygenase family protein</fullName>
    </recommendedName>
</protein>
<sequence length="249" mass="27347">MAPSASVSSLELVTDVARGIAAYGFLLVDGPAFRPDQACMLALDAFSQTWRDLPPDDYLPGNASYRLRRHARFILNPDSGRLQWVQDAGYFQHPTVNPLTGGIVRRFAPLLDGQARNPFLQALILRNASIFSACTHAMPAAWEIDVHLIRITARPGVPGRPSPEGKHRDGFDYIALHHIGRENVTGGCTKIYDIEGALLKFRTFTGRLDSLYADDSRILHDVTPVVLGPDGPTGHRDMLLMSFTGLSNS</sequence>
<dbReference type="InterPro" id="IPR018724">
    <property type="entry name" value="2OG-Fe_dioxygenase"/>
</dbReference>
<dbReference type="GO" id="GO:0051213">
    <property type="term" value="F:dioxygenase activity"/>
    <property type="evidence" value="ECO:0007669"/>
    <property type="project" value="InterPro"/>
</dbReference>
<dbReference type="Pfam" id="PF10014">
    <property type="entry name" value="2OG-Fe_Oxy_2"/>
    <property type="match status" value="1"/>
</dbReference>
<comment type="caution">
    <text evidence="1">The sequence shown here is derived from an EMBL/GenBank/DDBJ whole genome shotgun (WGS) entry which is preliminary data.</text>
</comment>
<reference evidence="1 2" key="1">
    <citation type="submission" date="2018-03" db="EMBL/GenBank/DDBJ databases">
        <title>Genomic Encyclopedia of Archaeal and Bacterial Type Strains, Phase II (KMG-II): from individual species to whole genera.</title>
        <authorList>
            <person name="Goeker M."/>
        </authorList>
    </citation>
    <scope>NUCLEOTIDE SEQUENCE [LARGE SCALE GENOMIC DNA]</scope>
    <source>
        <strain evidence="1 2">DSM 45601</strain>
    </source>
</reference>
<keyword evidence="2" id="KW-1185">Reference proteome</keyword>
<dbReference type="EMBL" id="PVZC01000001">
    <property type="protein sequence ID" value="PRY02536.1"/>
    <property type="molecule type" value="Genomic_DNA"/>
</dbReference>
<dbReference type="Gene3D" id="2.60.120.620">
    <property type="entry name" value="q2cbj1_9rhob like domain"/>
    <property type="match status" value="1"/>
</dbReference>
<evidence type="ECO:0000313" key="2">
    <source>
        <dbReference type="Proteomes" id="UP000237846"/>
    </source>
</evidence>
<dbReference type="Proteomes" id="UP000237846">
    <property type="component" value="Unassembled WGS sequence"/>
</dbReference>
<evidence type="ECO:0000313" key="1">
    <source>
        <dbReference type="EMBL" id="PRY02536.1"/>
    </source>
</evidence>
<dbReference type="OrthoDB" id="3539880at2"/>
<dbReference type="AlphaFoldDB" id="A0A2T0QF20"/>